<keyword evidence="3" id="KW-1185">Reference proteome</keyword>
<feature type="compositionally biased region" description="Basic and acidic residues" evidence="1">
    <location>
        <begin position="64"/>
        <end position="80"/>
    </location>
</feature>
<protein>
    <submittedName>
        <fullName evidence="2">Uncharacterized protein</fullName>
    </submittedName>
</protein>
<evidence type="ECO:0000256" key="1">
    <source>
        <dbReference type="SAM" id="MobiDB-lite"/>
    </source>
</evidence>
<dbReference type="EMBL" id="KZ825831">
    <property type="protein sequence ID" value="PYH96938.1"/>
    <property type="molecule type" value="Genomic_DNA"/>
</dbReference>
<evidence type="ECO:0000313" key="2">
    <source>
        <dbReference type="EMBL" id="PYH96938.1"/>
    </source>
</evidence>
<reference evidence="2 3" key="1">
    <citation type="submission" date="2018-02" db="EMBL/GenBank/DDBJ databases">
        <title>The genomes of Aspergillus section Nigri reveals drivers in fungal speciation.</title>
        <authorList>
            <consortium name="DOE Joint Genome Institute"/>
            <person name="Vesth T.C."/>
            <person name="Nybo J."/>
            <person name="Theobald S."/>
            <person name="Brandl J."/>
            <person name="Frisvad J.C."/>
            <person name="Nielsen K.F."/>
            <person name="Lyhne E.K."/>
            <person name="Kogle M.E."/>
            <person name="Kuo A."/>
            <person name="Riley R."/>
            <person name="Clum A."/>
            <person name="Nolan M."/>
            <person name="Lipzen A."/>
            <person name="Salamov A."/>
            <person name="Henrissat B."/>
            <person name="Wiebenga A."/>
            <person name="De vries R.P."/>
            <person name="Grigoriev I.V."/>
            <person name="Mortensen U.H."/>
            <person name="Andersen M.R."/>
            <person name="Baker S.E."/>
        </authorList>
    </citation>
    <scope>NUCLEOTIDE SEQUENCE [LARGE SCALE GENOMIC DNA]</scope>
    <source>
        <strain evidence="2 3">CBS 707.79</strain>
    </source>
</reference>
<feature type="compositionally biased region" description="Acidic residues" evidence="1">
    <location>
        <begin position="51"/>
        <end position="63"/>
    </location>
</feature>
<proteinExistence type="predicted"/>
<organism evidence="2 3">
    <name type="scientific">Aspergillus ellipticus CBS 707.79</name>
    <dbReference type="NCBI Taxonomy" id="1448320"/>
    <lineage>
        <taxon>Eukaryota</taxon>
        <taxon>Fungi</taxon>
        <taxon>Dikarya</taxon>
        <taxon>Ascomycota</taxon>
        <taxon>Pezizomycotina</taxon>
        <taxon>Eurotiomycetes</taxon>
        <taxon>Eurotiomycetidae</taxon>
        <taxon>Eurotiales</taxon>
        <taxon>Aspergillaceae</taxon>
        <taxon>Aspergillus</taxon>
        <taxon>Aspergillus subgen. Circumdati</taxon>
    </lineage>
</organism>
<dbReference type="Proteomes" id="UP000247810">
    <property type="component" value="Unassembled WGS sequence"/>
</dbReference>
<dbReference type="AlphaFoldDB" id="A0A319E8C7"/>
<gene>
    <name evidence="2" type="ORF">BO71DRAFT_481618</name>
</gene>
<accession>A0A319E8C7</accession>
<sequence length="130" mass="14600">MVVGDMLTIGRSWYTIIWSGINQLRMKPVDEGFQGVLPDALRKRWVSGASDEWESLECESDGDDNNREDKMAKQDKSDGKDESDEKQDYVQAFEWDSDSEFDCMASSGYSPSDDDTLDYPAWSASASASD</sequence>
<name>A0A319E8C7_9EURO</name>
<feature type="region of interest" description="Disordered" evidence="1">
    <location>
        <begin position="48"/>
        <end position="130"/>
    </location>
</feature>
<evidence type="ECO:0000313" key="3">
    <source>
        <dbReference type="Proteomes" id="UP000247810"/>
    </source>
</evidence>
<dbReference type="VEuPathDB" id="FungiDB:BO71DRAFT_481618"/>